<evidence type="ECO:0000313" key="3">
    <source>
        <dbReference type="Proteomes" id="UP000646523"/>
    </source>
</evidence>
<gene>
    <name evidence="2" type="ORF">GCM10012289_22260</name>
</gene>
<name>A0A917YVX5_9ACTN</name>
<accession>A0A917YVX5</accession>
<feature type="transmembrane region" description="Helical" evidence="1">
    <location>
        <begin position="263"/>
        <end position="281"/>
    </location>
</feature>
<dbReference type="AlphaFoldDB" id="A0A917YVX5"/>
<dbReference type="EMBL" id="BMNH01000004">
    <property type="protein sequence ID" value="GGO66946.1"/>
    <property type="molecule type" value="Genomic_DNA"/>
</dbReference>
<evidence type="ECO:0008006" key="4">
    <source>
        <dbReference type="Google" id="ProtNLM"/>
    </source>
</evidence>
<keyword evidence="1" id="KW-0812">Transmembrane</keyword>
<sequence length="323" mass="32666">MAESRDDVLRRLVRESVLSAQQAAAVSQALDQAEPPRARVRWVEVAGYVGGGLVLMGALSLVGLSWAELSRTARIVILLATTGGLLAAGVALGGVRLPWRPPARVGAAQARSAAVSLALASGTGALAVDVLVSDVLLADGGTIAASAGLVLAAAGYALLPAVPGALACAAFAVLTAGTLAGELTHSALAVGLSLIGAGVLWTVLVLTGVIRQRRLGLGLGAAMALLGGQWALGQEHTTAWAYGLTFAVALACLLLYRWERAWVLLVASVIGFTVAVPEAVWDWTGGAVSGSVILIIAGVVLVTTAVVGIRLRRGPRNGPDPGH</sequence>
<keyword evidence="1" id="KW-1133">Transmembrane helix</keyword>
<feature type="transmembrane region" description="Helical" evidence="1">
    <location>
        <begin position="45"/>
        <end position="64"/>
    </location>
</feature>
<feature type="transmembrane region" description="Helical" evidence="1">
    <location>
        <begin position="239"/>
        <end position="256"/>
    </location>
</feature>
<reference evidence="2" key="1">
    <citation type="journal article" date="2014" name="Int. J. Syst. Evol. Microbiol.">
        <title>Complete genome sequence of Corynebacterium casei LMG S-19264T (=DSM 44701T), isolated from a smear-ripened cheese.</title>
        <authorList>
            <consortium name="US DOE Joint Genome Institute (JGI-PGF)"/>
            <person name="Walter F."/>
            <person name="Albersmeier A."/>
            <person name="Kalinowski J."/>
            <person name="Ruckert C."/>
        </authorList>
    </citation>
    <scope>NUCLEOTIDE SEQUENCE</scope>
    <source>
        <strain evidence="2">CGMCC 4.7368</strain>
    </source>
</reference>
<organism evidence="2 3">
    <name type="scientific">Nonomuraea cavernae</name>
    <dbReference type="NCBI Taxonomy" id="2045107"/>
    <lineage>
        <taxon>Bacteria</taxon>
        <taxon>Bacillati</taxon>
        <taxon>Actinomycetota</taxon>
        <taxon>Actinomycetes</taxon>
        <taxon>Streptosporangiales</taxon>
        <taxon>Streptosporangiaceae</taxon>
        <taxon>Nonomuraea</taxon>
    </lineage>
</organism>
<keyword evidence="1" id="KW-0472">Membrane</keyword>
<evidence type="ECO:0000256" key="1">
    <source>
        <dbReference type="SAM" id="Phobius"/>
    </source>
</evidence>
<protein>
    <recommendedName>
        <fullName evidence="4">DUF2157 domain-containing protein</fullName>
    </recommendedName>
</protein>
<feature type="transmembrane region" description="Helical" evidence="1">
    <location>
        <begin position="215"/>
        <end position="233"/>
    </location>
</feature>
<dbReference type="RefSeq" id="WP_189123918.1">
    <property type="nucleotide sequence ID" value="NZ_BMNH01000004.1"/>
</dbReference>
<proteinExistence type="predicted"/>
<keyword evidence="3" id="KW-1185">Reference proteome</keyword>
<evidence type="ECO:0000313" key="2">
    <source>
        <dbReference type="EMBL" id="GGO66946.1"/>
    </source>
</evidence>
<reference evidence="2" key="2">
    <citation type="submission" date="2020-09" db="EMBL/GenBank/DDBJ databases">
        <authorList>
            <person name="Sun Q."/>
            <person name="Zhou Y."/>
        </authorList>
    </citation>
    <scope>NUCLEOTIDE SEQUENCE</scope>
    <source>
        <strain evidence="2">CGMCC 4.7368</strain>
    </source>
</reference>
<dbReference type="Proteomes" id="UP000646523">
    <property type="component" value="Unassembled WGS sequence"/>
</dbReference>
<comment type="caution">
    <text evidence="2">The sequence shown here is derived from an EMBL/GenBank/DDBJ whole genome shotgun (WGS) entry which is preliminary data.</text>
</comment>
<feature type="transmembrane region" description="Helical" evidence="1">
    <location>
        <begin position="186"/>
        <end position="208"/>
    </location>
</feature>
<feature type="transmembrane region" description="Helical" evidence="1">
    <location>
        <begin position="76"/>
        <end position="95"/>
    </location>
</feature>
<feature type="transmembrane region" description="Helical" evidence="1">
    <location>
        <begin position="149"/>
        <end position="174"/>
    </location>
</feature>
<feature type="transmembrane region" description="Helical" evidence="1">
    <location>
        <begin position="287"/>
        <end position="309"/>
    </location>
</feature>